<evidence type="ECO:0000313" key="9">
    <source>
        <dbReference type="EMBL" id="KLV10736.1"/>
    </source>
</evidence>
<dbReference type="OrthoDB" id="19849at2"/>
<keyword evidence="7" id="KW-0998">Cell outer membrane</keyword>
<dbReference type="RefSeq" id="WP_047884036.1">
    <property type="nucleotide sequence ID" value="NZ_LDOU01000005.1"/>
</dbReference>
<dbReference type="AlphaFoldDB" id="A0A0J1HGK1"/>
<keyword evidence="5 8" id="KW-0732">Signal</keyword>
<reference evidence="9 10" key="1">
    <citation type="submission" date="2015-05" db="EMBL/GenBank/DDBJ databases">
        <title>Photobacterium galathea sp. nov.</title>
        <authorList>
            <person name="Machado H."/>
            <person name="Gram L."/>
        </authorList>
    </citation>
    <scope>NUCLEOTIDE SEQUENCE [LARGE SCALE GENOMIC DNA]</scope>
    <source>
        <strain evidence="9 10">DSM 22954</strain>
    </source>
</reference>
<dbReference type="GO" id="GO:0015483">
    <property type="term" value="F:long-chain fatty acid transporting porin activity"/>
    <property type="evidence" value="ECO:0007669"/>
    <property type="project" value="TreeGrafter"/>
</dbReference>
<evidence type="ECO:0000256" key="8">
    <source>
        <dbReference type="SAM" id="SignalP"/>
    </source>
</evidence>
<dbReference type="EMBL" id="LDOU01000005">
    <property type="protein sequence ID" value="KLV10736.1"/>
    <property type="molecule type" value="Genomic_DNA"/>
</dbReference>
<accession>A0A0J1HGK1</accession>
<keyword evidence="4" id="KW-0812">Transmembrane</keyword>
<organism evidence="9 10">
    <name type="scientific">Photobacterium ganghwense</name>
    <dbReference type="NCBI Taxonomy" id="320778"/>
    <lineage>
        <taxon>Bacteria</taxon>
        <taxon>Pseudomonadati</taxon>
        <taxon>Pseudomonadota</taxon>
        <taxon>Gammaproteobacteria</taxon>
        <taxon>Vibrionales</taxon>
        <taxon>Vibrionaceae</taxon>
        <taxon>Photobacterium</taxon>
    </lineage>
</organism>
<comment type="similarity">
    <text evidence="2">Belongs to the OmpP1/FadL family.</text>
</comment>
<dbReference type="GO" id="GO:0009279">
    <property type="term" value="C:cell outer membrane"/>
    <property type="evidence" value="ECO:0007669"/>
    <property type="project" value="UniProtKB-SubCell"/>
</dbReference>
<dbReference type="Pfam" id="PF03349">
    <property type="entry name" value="Toluene_X"/>
    <property type="match status" value="1"/>
</dbReference>
<keyword evidence="6" id="KW-0472">Membrane</keyword>
<feature type="chain" id="PRO_5005252456" evidence="8">
    <location>
        <begin position="24"/>
        <end position="420"/>
    </location>
</feature>
<evidence type="ECO:0000256" key="3">
    <source>
        <dbReference type="ARBA" id="ARBA00022452"/>
    </source>
</evidence>
<dbReference type="STRING" id="320778.ABT57_04610"/>
<sequence length="420" mass="46610">MDRKIAPTLLPATCIFLSFNTFAAGFQVNEHSASGLGRAFAGEAAIADNAASLAHNPASMTRFDRIQIAGALTLLNPEVDIETLNTEPPQRYNDIAPFAAIPASYFIQPVNDQWAWGLALFSSYGVATEYPTEAHFGSLAGKTDLLTININPNLAWRINEHLSVGAGVSLVYADAELKRHFGGLSTAYGISPSQDLVKMTGDTWEWGWNAGILWELNANHRFGLNYRSQVDLDFSGEFVDSQGASIPGASSDTPQKTTSDLTVVLPAIAEFSGYHQFTSQWALHYSIQWTQWSEFKELRATSKECRNSLCLLKEEDFDDSFRYSIGATYFLSPQWTLRAGYSYDEQAGAATLSIPDASRYWYATGATYRYTSQWSFDVGIMYIRGKRDTFTETYVDGQEYPFRSAKSDAWAGSAQVNYTF</sequence>
<comment type="subcellular location">
    <subcellularLocation>
        <location evidence="1">Cell outer membrane</location>
        <topology evidence="1">Multi-pass membrane protein</topology>
    </subcellularLocation>
</comment>
<dbReference type="Gene3D" id="2.40.160.60">
    <property type="entry name" value="Outer membrane protein transport protein (OMPP1/FadL/TodX)"/>
    <property type="match status" value="1"/>
</dbReference>
<evidence type="ECO:0000313" key="10">
    <source>
        <dbReference type="Proteomes" id="UP000035909"/>
    </source>
</evidence>
<feature type="signal peptide" evidence="8">
    <location>
        <begin position="1"/>
        <end position="23"/>
    </location>
</feature>
<gene>
    <name evidence="9" type="ORF">ABT57_04610</name>
</gene>
<evidence type="ECO:0000256" key="6">
    <source>
        <dbReference type="ARBA" id="ARBA00023136"/>
    </source>
</evidence>
<dbReference type="Proteomes" id="UP000035909">
    <property type="component" value="Unassembled WGS sequence"/>
</dbReference>
<evidence type="ECO:0000256" key="5">
    <source>
        <dbReference type="ARBA" id="ARBA00022729"/>
    </source>
</evidence>
<dbReference type="PATRIC" id="fig|320778.3.peg.994"/>
<dbReference type="PANTHER" id="PTHR35093:SF3">
    <property type="entry name" value="LONG-CHAIN FATTY ACID TRANSPORT PROTEIN"/>
    <property type="match status" value="1"/>
</dbReference>
<protein>
    <submittedName>
        <fullName evidence="9">Long-chain fatty acid outer membrane transporter</fullName>
    </submittedName>
</protein>
<keyword evidence="10" id="KW-1185">Reference proteome</keyword>
<dbReference type="InterPro" id="IPR005017">
    <property type="entry name" value="OMPP1/FadL/TodX"/>
</dbReference>
<dbReference type="SUPFAM" id="SSF56935">
    <property type="entry name" value="Porins"/>
    <property type="match status" value="1"/>
</dbReference>
<keyword evidence="3" id="KW-1134">Transmembrane beta strand</keyword>
<evidence type="ECO:0000256" key="7">
    <source>
        <dbReference type="ARBA" id="ARBA00023237"/>
    </source>
</evidence>
<evidence type="ECO:0000256" key="4">
    <source>
        <dbReference type="ARBA" id="ARBA00022692"/>
    </source>
</evidence>
<proteinExistence type="inferred from homology"/>
<name>A0A0J1HGK1_9GAMM</name>
<evidence type="ECO:0000256" key="2">
    <source>
        <dbReference type="ARBA" id="ARBA00008163"/>
    </source>
</evidence>
<comment type="caution">
    <text evidence="9">The sequence shown here is derived from an EMBL/GenBank/DDBJ whole genome shotgun (WGS) entry which is preliminary data.</text>
</comment>
<evidence type="ECO:0000256" key="1">
    <source>
        <dbReference type="ARBA" id="ARBA00004571"/>
    </source>
</evidence>
<dbReference type="PANTHER" id="PTHR35093">
    <property type="entry name" value="OUTER MEMBRANE PROTEIN NMB0088-RELATED"/>
    <property type="match status" value="1"/>
</dbReference>